<sequence>MADRYGALLSLKSGETFITPQSVPVCLYSQQTFSSVSNGALHYIEQLVNIPDATQPVIPFVLTSRQAACAVWIESNGQLAVRAYEILNTAFTLTVYLFTIFPQPMPNPPYGLAVWDDQTGNLVITHESKILTDVVTVGTIGANGGIYIDESRAGKWAIIPDVAGQQVWRIAGGGPGGQLWPVPVTFTAVYNGASTRIYTAATQGIPSGSAEPMAPVNAGNTVIAVEVSKY</sequence>
<protein>
    <submittedName>
        <fullName evidence="1">Uncharacterized protein</fullName>
    </submittedName>
</protein>
<organism evidence="1 2">
    <name type="scientific">Citrobacter pasteurii</name>
    <dbReference type="NCBI Taxonomy" id="1563222"/>
    <lineage>
        <taxon>Bacteria</taxon>
        <taxon>Pseudomonadati</taxon>
        <taxon>Pseudomonadota</taxon>
        <taxon>Gammaproteobacteria</taxon>
        <taxon>Enterobacterales</taxon>
        <taxon>Enterobacteriaceae</taxon>
        <taxon>Citrobacter</taxon>
    </lineage>
</organism>
<evidence type="ECO:0000313" key="1">
    <source>
        <dbReference type="EMBL" id="QXA42872.1"/>
    </source>
</evidence>
<dbReference type="Proteomes" id="UP000683579">
    <property type="component" value="Chromosome"/>
</dbReference>
<accession>A0ABX8K251</accession>
<name>A0ABX8K251_9ENTR</name>
<evidence type="ECO:0000313" key="2">
    <source>
        <dbReference type="Proteomes" id="UP000683579"/>
    </source>
</evidence>
<gene>
    <name evidence="1" type="ORF">I6L54_12720</name>
</gene>
<proteinExistence type="predicted"/>
<keyword evidence="2" id="KW-1185">Reference proteome</keyword>
<dbReference type="RefSeq" id="WP_052463724.1">
    <property type="nucleotide sequence ID" value="NZ_CDHL01000019.1"/>
</dbReference>
<reference evidence="1 2" key="1">
    <citation type="submission" date="2021-06" db="EMBL/GenBank/DDBJ databases">
        <title>FDA dAtabase for Regulatory Grade micrObial Sequences (FDA-ARGOS): Supporting development and validation of Infectious Disease Dx tests.</title>
        <authorList>
            <person name="Sproer C."/>
            <person name="Gronow S."/>
            <person name="Severitt S."/>
            <person name="Schroder I."/>
            <person name="Tallon L."/>
            <person name="Sadzewicz L."/>
            <person name="Zhao X."/>
            <person name="Boylan J."/>
            <person name="Ott S."/>
            <person name="Bowen H."/>
            <person name="Vavikolanu K."/>
            <person name="Mehta A."/>
            <person name="Aluvathingal J."/>
            <person name="Nadendla S."/>
            <person name="Lowell S."/>
            <person name="Myers T."/>
            <person name="Yan Y."/>
        </authorList>
    </citation>
    <scope>NUCLEOTIDE SEQUENCE [LARGE SCALE GENOMIC DNA]</scope>
    <source>
        <strain evidence="1 2">FDAARGOS 1424</strain>
    </source>
</reference>
<dbReference type="EMBL" id="CP077262">
    <property type="protein sequence ID" value="QXA42872.1"/>
    <property type="molecule type" value="Genomic_DNA"/>
</dbReference>